<evidence type="ECO:0000256" key="2">
    <source>
        <dbReference type="ARBA" id="ARBA00022450"/>
    </source>
</evidence>
<dbReference type="Gene3D" id="2.30.38.10">
    <property type="entry name" value="Luciferase, Domain 3"/>
    <property type="match status" value="1"/>
</dbReference>
<dbReference type="PRINTS" id="PR00154">
    <property type="entry name" value="AMPBINDING"/>
</dbReference>
<dbReference type="GO" id="GO:0044550">
    <property type="term" value="P:secondary metabolite biosynthetic process"/>
    <property type="evidence" value="ECO:0007669"/>
    <property type="project" value="TreeGrafter"/>
</dbReference>
<dbReference type="Gene3D" id="3.40.50.980">
    <property type="match status" value="2"/>
</dbReference>
<evidence type="ECO:0000259" key="5">
    <source>
        <dbReference type="Pfam" id="PF00501"/>
    </source>
</evidence>
<dbReference type="GO" id="GO:0031177">
    <property type="term" value="F:phosphopantetheine binding"/>
    <property type="evidence" value="ECO:0007669"/>
    <property type="project" value="TreeGrafter"/>
</dbReference>
<dbReference type="PANTHER" id="PTHR45527:SF1">
    <property type="entry name" value="FATTY ACID SYNTHASE"/>
    <property type="match status" value="1"/>
</dbReference>
<dbReference type="InterPro" id="IPR020459">
    <property type="entry name" value="AMP-binding"/>
</dbReference>
<dbReference type="Gene3D" id="3.30.300.30">
    <property type="match status" value="1"/>
</dbReference>
<dbReference type="InterPro" id="IPR000873">
    <property type="entry name" value="AMP-dep_synth/lig_dom"/>
</dbReference>
<evidence type="ECO:0000256" key="1">
    <source>
        <dbReference type="ARBA" id="ARBA00001957"/>
    </source>
</evidence>
<dbReference type="Pfam" id="PF00501">
    <property type="entry name" value="AMP-binding"/>
    <property type="match status" value="1"/>
</dbReference>
<evidence type="ECO:0000256" key="4">
    <source>
        <dbReference type="SAM" id="MobiDB-lite"/>
    </source>
</evidence>
<keyword evidence="2" id="KW-0596">Phosphopantetheine</keyword>
<sequence length="562" mass="61992">MTNSTSPLLNLTERELLNEWNNTHVDYPLDRCFAQLFEERVAAHPDAIAVIFENQQLTYQQLNTRANRWARHLVDLGVKAETIVAVMGDRSIDFLTVMLAVFKAGGAYLPLNPEHPAERTQQVLAQSQVPLLLAQSNLAVMLAPVLAQLETKPQLSYFADIDLLAYSSENLEIRSNPDNLAYVIYTSGSTGTPKGAMLEQRGMVNHLYAKVTDLNLSANDIVAQTASQTFDISIWQFLVALLVGGKVEIIPTELATDPTQILAHVESQGISILEIVPSLLRALLQQIETSGKPYLKLAKLRWLLLTGEPLPPQLARGWLAFYPAIPILNAYGPTECSDDVTHYAVHQPPTAEVINLPIGRAVSNTQLYVLDDRLEILPLGVAGELYVGGAGVGRGYLHNPTLTAKAFIEHTFDNGESMRLYKTGDKARYLPDGNIEFLGRIDYQVKIRGNRIELGEIETVLSQHPQVREAVVIAREDRPGDMYLAAYLVVSPLPTPNNDRDLQDERIDRISPSAHSQLPTPNSQLPTPNSQLPKRLPQTKTTCLYGAGSVCVSGVDAADTEW</sequence>
<dbReference type="PROSITE" id="PS00455">
    <property type="entry name" value="AMP_BINDING"/>
    <property type="match status" value="1"/>
</dbReference>
<keyword evidence="7" id="KW-1185">Reference proteome</keyword>
<organism evidence="6 7">
    <name type="scientific">Chamaesiphon polymorphus CCALA 037</name>
    <dbReference type="NCBI Taxonomy" id="2107692"/>
    <lineage>
        <taxon>Bacteria</taxon>
        <taxon>Bacillati</taxon>
        <taxon>Cyanobacteriota</taxon>
        <taxon>Cyanophyceae</taxon>
        <taxon>Gomontiellales</taxon>
        <taxon>Chamaesiphonaceae</taxon>
        <taxon>Chamaesiphon</taxon>
    </lineage>
</organism>
<dbReference type="RefSeq" id="WP_106309592.1">
    <property type="nucleotide sequence ID" value="NZ_PVWO01000351.1"/>
</dbReference>
<protein>
    <recommendedName>
        <fullName evidence="5">AMP-dependent synthetase/ligase domain-containing protein</fullName>
    </recommendedName>
</protein>
<dbReference type="Proteomes" id="UP000238937">
    <property type="component" value="Unassembled WGS sequence"/>
</dbReference>
<proteinExistence type="predicted"/>
<comment type="cofactor">
    <cofactor evidence="1">
        <name>pantetheine 4'-phosphate</name>
        <dbReference type="ChEBI" id="CHEBI:47942"/>
    </cofactor>
</comment>
<feature type="compositionally biased region" description="Polar residues" evidence="4">
    <location>
        <begin position="513"/>
        <end position="535"/>
    </location>
</feature>
<feature type="domain" description="AMP-dependent synthetase/ligase" evidence="5">
    <location>
        <begin position="37"/>
        <end position="397"/>
    </location>
</feature>
<accession>A0A2T1G358</accession>
<dbReference type="FunFam" id="3.40.50.12780:FF:000012">
    <property type="entry name" value="Non-ribosomal peptide synthetase"/>
    <property type="match status" value="1"/>
</dbReference>
<name>A0A2T1G358_9CYAN</name>
<evidence type="ECO:0000313" key="6">
    <source>
        <dbReference type="EMBL" id="PSB51661.1"/>
    </source>
</evidence>
<dbReference type="CDD" id="cd05930">
    <property type="entry name" value="A_NRPS"/>
    <property type="match status" value="1"/>
</dbReference>
<dbReference type="SUPFAM" id="SSF56801">
    <property type="entry name" value="Acetyl-CoA synthetase-like"/>
    <property type="match status" value="1"/>
</dbReference>
<reference evidence="6 7" key="1">
    <citation type="submission" date="2018-03" db="EMBL/GenBank/DDBJ databases">
        <title>The ancient ancestry and fast evolution of plastids.</title>
        <authorList>
            <person name="Moore K.R."/>
            <person name="Magnabosco C."/>
            <person name="Momper L."/>
            <person name="Gold D.A."/>
            <person name="Bosak T."/>
            <person name="Fournier G.P."/>
        </authorList>
    </citation>
    <scope>NUCLEOTIDE SEQUENCE [LARGE SCALE GENOMIC DNA]</scope>
    <source>
        <strain evidence="6 7">CCALA 037</strain>
    </source>
</reference>
<dbReference type="GO" id="GO:0043041">
    <property type="term" value="P:amino acid activation for nonribosomal peptide biosynthetic process"/>
    <property type="evidence" value="ECO:0007669"/>
    <property type="project" value="TreeGrafter"/>
</dbReference>
<dbReference type="InterPro" id="IPR010071">
    <property type="entry name" value="AA_adenyl_dom"/>
</dbReference>
<dbReference type="FunFam" id="2.30.38.10:FF:000001">
    <property type="entry name" value="Non-ribosomal peptide synthetase PvdI"/>
    <property type="match status" value="1"/>
</dbReference>
<evidence type="ECO:0000313" key="7">
    <source>
        <dbReference type="Proteomes" id="UP000238937"/>
    </source>
</evidence>
<keyword evidence="3" id="KW-0597">Phosphoprotein</keyword>
<dbReference type="FunFam" id="3.40.50.980:FF:000001">
    <property type="entry name" value="Non-ribosomal peptide synthetase"/>
    <property type="match status" value="1"/>
</dbReference>
<dbReference type="InterPro" id="IPR045851">
    <property type="entry name" value="AMP-bd_C_sf"/>
</dbReference>
<dbReference type="EMBL" id="PVWO01000351">
    <property type="protein sequence ID" value="PSB51661.1"/>
    <property type="molecule type" value="Genomic_DNA"/>
</dbReference>
<dbReference type="GO" id="GO:0005829">
    <property type="term" value="C:cytosol"/>
    <property type="evidence" value="ECO:0007669"/>
    <property type="project" value="TreeGrafter"/>
</dbReference>
<comment type="caution">
    <text evidence="6">The sequence shown here is derived from an EMBL/GenBank/DDBJ whole genome shotgun (WGS) entry which is preliminary data.</text>
</comment>
<dbReference type="AlphaFoldDB" id="A0A2T1G358"/>
<dbReference type="InterPro" id="IPR020845">
    <property type="entry name" value="AMP-binding_CS"/>
</dbReference>
<dbReference type="NCBIfam" id="TIGR01733">
    <property type="entry name" value="AA-adenyl-dom"/>
    <property type="match status" value="1"/>
</dbReference>
<dbReference type="OrthoDB" id="9765680at2"/>
<dbReference type="PANTHER" id="PTHR45527">
    <property type="entry name" value="NONRIBOSOMAL PEPTIDE SYNTHETASE"/>
    <property type="match status" value="1"/>
</dbReference>
<feature type="region of interest" description="Disordered" evidence="4">
    <location>
        <begin position="512"/>
        <end position="535"/>
    </location>
</feature>
<evidence type="ECO:0000256" key="3">
    <source>
        <dbReference type="ARBA" id="ARBA00022553"/>
    </source>
</evidence>
<gene>
    <name evidence="6" type="ORF">C7B77_21350</name>
</gene>